<feature type="domain" description="HAMP" evidence="6">
    <location>
        <begin position="375"/>
        <end position="427"/>
    </location>
</feature>
<name>A0A318GZ06_9BURK</name>
<evidence type="ECO:0000259" key="5">
    <source>
        <dbReference type="PROSITE" id="PS50111"/>
    </source>
</evidence>
<dbReference type="InterPro" id="IPR004090">
    <property type="entry name" value="Chemotax_Me-accpt_rcpt"/>
</dbReference>
<dbReference type="AlphaFoldDB" id="A0A318GZ06"/>
<gene>
    <name evidence="7" type="ORF">C7444_10966</name>
</gene>
<evidence type="ECO:0000259" key="6">
    <source>
        <dbReference type="PROSITE" id="PS50885"/>
    </source>
</evidence>
<dbReference type="GO" id="GO:0004888">
    <property type="term" value="F:transmembrane signaling receptor activity"/>
    <property type="evidence" value="ECO:0007669"/>
    <property type="project" value="InterPro"/>
</dbReference>
<feature type="domain" description="Methyl-accepting transducer" evidence="5">
    <location>
        <begin position="432"/>
        <end position="661"/>
    </location>
</feature>
<dbReference type="InterPro" id="IPR051310">
    <property type="entry name" value="MCP_chemotaxis"/>
</dbReference>
<dbReference type="Gene3D" id="1.10.287.950">
    <property type="entry name" value="Methyl-accepting chemotaxis protein"/>
    <property type="match status" value="1"/>
</dbReference>
<organism evidence="7 8">
    <name type="scientific">Sphaerotilus hippei</name>
    <dbReference type="NCBI Taxonomy" id="744406"/>
    <lineage>
        <taxon>Bacteria</taxon>
        <taxon>Pseudomonadati</taxon>
        <taxon>Pseudomonadota</taxon>
        <taxon>Betaproteobacteria</taxon>
        <taxon>Burkholderiales</taxon>
        <taxon>Sphaerotilaceae</taxon>
        <taxon>Sphaerotilus</taxon>
    </lineage>
</organism>
<evidence type="ECO:0000313" key="7">
    <source>
        <dbReference type="EMBL" id="PXW95497.1"/>
    </source>
</evidence>
<dbReference type="SMART" id="SM00283">
    <property type="entry name" value="MA"/>
    <property type="match status" value="1"/>
</dbReference>
<dbReference type="OrthoDB" id="9763018at2"/>
<dbReference type="SUPFAM" id="SSF58104">
    <property type="entry name" value="Methyl-accepting chemotaxis protein (MCP) signaling domain"/>
    <property type="match status" value="1"/>
</dbReference>
<dbReference type="GO" id="GO:0007165">
    <property type="term" value="P:signal transduction"/>
    <property type="evidence" value="ECO:0007669"/>
    <property type="project" value="UniProtKB-KW"/>
</dbReference>
<dbReference type="Pfam" id="PF00672">
    <property type="entry name" value="HAMP"/>
    <property type="match status" value="1"/>
</dbReference>
<keyword evidence="4" id="KW-0812">Transmembrane</keyword>
<sequence>MNFSGILQRYARGSSSTADRRPRLIAGLHEYFRYHGLLAPGVRLLRALPFSYKAAVVAGAFLLPLVLVSSHYVDLTLNMVRHEARSRMAMNYVDHVDALTRALQQARLLSYYQSQGGQPPADVSAELPVGAVDVSARWAALRAHDAEVRRELGNIASFTPLQSCMDELSAADAATTLPLWRRQSLCILKLLALSRQVVQSSHVQPRGDMAIAHLQLVVLDELPHLKESLLGLRGISTLVWAGQGDDWAWLKAGERSALADDTLDRLRTQLDAQRGLHPALARLQALPLWDRIEALLRSPVMSAQGEASAEARQAWRQQVTALVGEIEQAETLGQQLLAEAMDASGRRLVQDAIVLASLVALLVTLAIYLLLAFYRVMSGGLGALQAQVARMASGDLSARPQPWGRDEVALAMYSLGTSLSRLADLFAAVRQGVAAVSHASREIASGNQDLTQRTERSADAISQVLQGVTRYTDQLDECGQQIDRAVEVVEAMRLDAARSRTRMDKLDERMRSLKGKSHEIGEIVELIDNIAFRTNILALNASVEAAKAGEAGRGFAVVATEVRSLAQRSAESARRISDIIGRSTDDIAHGSALTGLVVESLQSTDAHVQRIHETMQEIVALTRAGQQNSQNILIEIRGLSEVTQENTNLVGQMEAASHALSEQGDHLREKVSTFKLT</sequence>
<dbReference type="RefSeq" id="WP_110400934.1">
    <property type="nucleotide sequence ID" value="NZ_QJJS01000009.1"/>
</dbReference>
<keyword evidence="4" id="KW-1133">Transmembrane helix</keyword>
<keyword evidence="4" id="KW-0472">Membrane</keyword>
<evidence type="ECO:0000256" key="3">
    <source>
        <dbReference type="PROSITE-ProRule" id="PRU00284"/>
    </source>
</evidence>
<evidence type="ECO:0000256" key="1">
    <source>
        <dbReference type="ARBA" id="ARBA00022500"/>
    </source>
</evidence>
<dbReference type="PROSITE" id="PS50111">
    <property type="entry name" value="CHEMOTAXIS_TRANSDUC_2"/>
    <property type="match status" value="1"/>
</dbReference>
<accession>A0A318GZ06</accession>
<protein>
    <submittedName>
        <fullName evidence="7">Methyl-accepting chemotaxis protein</fullName>
    </submittedName>
</protein>
<dbReference type="Proteomes" id="UP000247811">
    <property type="component" value="Unassembled WGS sequence"/>
</dbReference>
<dbReference type="GO" id="GO:0006935">
    <property type="term" value="P:chemotaxis"/>
    <property type="evidence" value="ECO:0007669"/>
    <property type="project" value="UniProtKB-KW"/>
</dbReference>
<comment type="similarity">
    <text evidence="2">Belongs to the methyl-accepting chemotaxis (MCP) protein family.</text>
</comment>
<reference evidence="7 8" key="1">
    <citation type="submission" date="2018-05" db="EMBL/GenBank/DDBJ databases">
        <title>Genomic Encyclopedia of Type Strains, Phase IV (KMG-IV): sequencing the most valuable type-strain genomes for metagenomic binning, comparative biology and taxonomic classification.</title>
        <authorList>
            <person name="Goeker M."/>
        </authorList>
    </citation>
    <scope>NUCLEOTIDE SEQUENCE [LARGE SCALE GENOMIC DNA]</scope>
    <source>
        <strain evidence="7 8">DSM 566</strain>
    </source>
</reference>
<evidence type="ECO:0000256" key="2">
    <source>
        <dbReference type="ARBA" id="ARBA00029447"/>
    </source>
</evidence>
<dbReference type="PROSITE" id="PS50885">
    <property type="entry name" value="HAMP"/>
    <property type="match status" value="1"/>
</dbReference>
<keyword evidence="8" id="KW-1185">Reference proteome</keyword>
<evidence type="ECO:0000313" key="8">
    <source>
        <dbReference type="Proteomes" id="UP000247811"/>
    </source>
</evidence>
<dbReference type="PRINTS" id="PR00260">
    <property type="entry name" value="CHEMTRNSDUCR"/>
</dbReference>
<dbReference type="PANTHER" id="PTHR43531:SF11">
    <property type="entry name" value="METHYL-ACCEPTING CHEMOTAXIS PROTEIN 3"/>
    <property type="match status" value="1"/>
</dbReference>
<dbReference type="InterPro" id="IPR003660">
    <property type="entry name" value="HAMP_dom"/>
</dbReference>
<dbReference type="GO" id="GO:0016020">
    <property type="term" value="C:membrane"/>
    <property type="evidence" value="ECO:0007669"/>
    <property type="project" value="InterPro"/>
</dbReference>
<dbReference type="PANTHER" id="PTHR43531">
    <property type="entry name" value="PROTEIN ICFG"/>
    <property type="match status" value="1"/>
</dbReference>
<dbReference type="InterPro" id="IPR004089">
    <property type="entry name" value="MCPsignal_dom"/>
</dbReference>
<dbReference type="Pfam" id="PF00015">
    <property type="entry name" value="MCPsignal"/>
    <property type="match status" value="1"/>
</dbReference>
<keyword evidence="1" id="KW-0145">Chemotaxis</keyword>
<dbReference type="EMBL" id="QJJS01000009">
    <property type="protein sequence ID" value="PXW95497.1"/>
    <property type="molecule type" value="Genomic_DNA"/>
</dbReference>
<feature type="transmembrane region" description="Helical" evidence="4">
    <location>
        <begin position="50"/>
        <end position="73"/>
    </location>
</feature>
<proteinExistence type="inferred from homology"/>
<evidence type="ECO:0000256" key="4">
    <source>
        <dbReference type="SAM" id="Phobius"/>
    </source>
</evidence>
<feature type="transmembrane region" description="Helical" evidence="4">
    <location>
        <begin position="352"/>
        <end position="374"/>
    </location>
</feature>
<comment type="caution">
    <text evidence="7">The sequence shown here is derived from an EMBL/GenBank/DDBJ whole genome shotgun (WGS) entry which is preliminary data.</text>
</comment>
<keyword evidence="3" id="KW-0807">Transducer</keyword>